<evidence type="ECO:0000313" key="3">
    <source>
        <dbReference type="Proteomes" id="UP000324233"/>
    </source>
</evidence>
<dbReference type="KEGG" id="agv:OJF2_35140"/>
<dbReference type="AlphaFoldDB" id="A0A5B9W449"/>
<dbReference type="EMBL" id="CP042997">
    <property type="protein sequence ID" value="QEH34969.1"/>
    <property type="molecule type" value="Genomic_DNA"/>
</dbReference>
<dbReference type="PANTHER" id="PTHR38593">
    <property type="entry name" value="BLR2558 PROTEIN"/>
    <property type="match status" value="1"/>
</dbReference>
<evidence type="ECO:0000313" key="2">
    <source>
        <dbReference type="EMBL" id="QEH34969.1"/>
    </source>
</evidence>
<reference evidence="2 3" key="1">
    <citation type="submission" date="2019-08" db="EMBL/GenBank/DDBJ databases">
        <title>Deep-cultivation of Planctomycetes and their phenomic and genomic characterization uncovers novel biology.</title>
        <authorList>
            <person name="Wiegand S."/>
            <person name="Jogler M."/>
            <person name="Boedeker C."/>
            <person name="Pinto D."/>
            <person name="Vollmers J."/>
            <person name="Rivas-Marin E."/>
            <person name="Kohn T."/>
            <person name="Peeters S.H."/>
            <person name="Heuer A."/>
            <person name="Rast P."/>
            <person name="Oberbeckmann S."/>
            <person name="Bunk B."/>
            <person name="Jeske O."/>
            <person name="Meyerdierks A."/>
            <person name="Storesund J.E."/>
            <person name="Kallscheuer N."/>
            <person name="Luecker S."/>
            <person name="Lage O.M."/>
            <person name="Pohl T."/>
            <person name="Merkel B.J."/>
            <person name="Hornburger P."/>
            <person name="Mueller R.-W."/>
            <person name="Bruemmer F."/>
            <person name="Labrenz M."/>
            <person name="Spormann A.M."/>
            <person name="Op den Camp H."/>
            <person name="Overmann J."/>
            <person name="Amann R."/>
            <person name="Jetten M.S.M."/>
            <person name="Mascher T."/>
            <person name="Medema M.H."/>
            <person name="Devos D.P."/>
            <person name="Kaster A.-K."/>
            <person name="Ovreas L."/>
            <person name="Rohde M."/>
            <person name="Galperin M.Y."/>
            <person name="Jogler C."/>
        </authorList>
    </citation>
    <scope>NUCLEOTIDE SEQUENCE [LARGE SCALE GENOMIC DNA]</scope>
    <source>
        <strain evidence="2 3">OJF2</strain>
    </source>
</reference>
<keyword evidence="3" id="KW-1185">Reference proteome</keyword>
<proteinExistence type="predicted"/>
<dbReference type="Proteomes" id="UP000324233">
    <property type="component" value="Chromosome"/>
</dbReference>
<gene>
    <name evidence="2" type="ORF">OJF2_35140</name>
</gene>
<feature type="domain" description="DUF4142" evidence="1">
    <location>
        <begin position="54"/>
        <end position="187"/>
    </location>
</feature>
<organism evidence="2 3">
    <name type="scientific">Aquisphaera giovannonii</name>
    <dbReference type="NCBI Taxonomy" id="406548"/>
    <lineage>
        <taxon>Bacteria</taxon>
        <taxon>Pseudomonadati</taxon>
        <taxon>Planctomycetota</taxon>
        <taxon>Planctomycetia</taxon>
        <taxon>Isosphaerales</taxon>
        <taxon>Isosphaeraceae</taxon>
        <taxon>Aquisphaera</taxon>
    </lineage>
</organism>
<dbReference type="InterPro" id="IPR025419">
    <property type="entry name" value="DUF4142"/>
</dbReference>
<dbReference type="PANTHER" id="PTHR38593:SF1">
    <property type="entry name" value="BLR2558 PROTEIN"/>
    <property type="match status" value="1"/>
</dbReference>
<protein>
    <recommendedName>
        <fullName evidence="1">DUF4142 domain-containing protein</fullName>
    </recommendedName>
</protein>
<dbReference type="Pfam" id="PF13628">
    <property type="entry name" value="DUF4142"/>
    <property type="match status" value="1"/>
</dbReference>
<accession>A0A5B9W449</accession>
<dbReference type="RefSeq" id="WP_168221865.1">
    <property type="nucleotide sequence ID" value="NZ_CP042997.1"/>
</dbReference>
<sequence>MRQRPSRPRLFDALEDRTLLSVTPPTSVPGGALAPSVLGQSPGSALPTALVQTLQQLSSASNAEWFLSVADTVAGTNANVQNYAGSVVTDDRDSDFVAYKLSQQFNFMLPPGIQPADATTVLQAIAGAGSSGTGTDAAYLNAMVSINQTQISLIQQAMSQTTNPTLTTWLQSQLTSDQSHLAAVQSLIADPGTGVTIPSTPTTGSSSLSSADQNLLQTAYSMSNADKFTAQLTALIDGQTPASSSSSTSTPMAGSAAALSQYGMKLTGDHTIVNHAYETVAFATNTALQPSLPAAAIPNIQALMATLNTSGGQALTNGTVKTSNYETTYLTNNIAMHTDLYNLEASQVANVADPSLKAVIQMDIPSVYLHLQGAQTLLSQIQTSDVTSSRFYHTRAGAYVLGAFESLVSRMPSAAELDRYVRALRSGAGVQRVYVSIARSNSTAATAVQAMGLRGPKLSRYLLNTARASGWA</sequence>
<name>A0A5B9W449_9BACT</name>
<evidence type="ECO:0000259" key="1">
    <source>
        <dbReference type="Pfam" id="PF13628"/>
    </source>
</evidence>